<comment type="similarity">
    <text evidence="1">Belongs to the sigma-70 factor family. ECF subfamily.</text>
</comment>
<feature type="domain" description="RNA polymerase sigma-70 region 2" evidence="5">
    <location>
        <begin position="16"/>
        <end position="83"/>
    </location>
</feature>
<dbReference type="PANTHER" id="PTHR43133">
    <property type="entry name" value="RNA POLYMERASE ECF-TYPE SIGMA FACTO"/>
    <property type="match status" value="1"/>
</dbReference>
<evidence type="ECO:0000259" key="5">
    <source>
        <dbReference type="Pfam" id="PF04542"/>
    </source>
</evidence>
<organism evidence="6 7">
    <name type="scientific">Aeoliella straminimaris</name>
    <dbReference type="NCBI Taxonomy" id="2954799"/>
    <lineage>
        <taxon>Bacteria</taxon>
        <taxon>Pseudomonadati</taxon>
        <taxon>Planctomycetota</taxon>
        <taxon>Planctomycetia</taxon>
        <taxon>Pirellulales</taxon>
        <taxon>Lacipirellulaceae</taxon>
        <taxon>Aeoliella</taxon>
    </lineage>
</organism>
<dbReference type="Pfam" id="PF04542">
    <property type="entry name" value="Sigma70_r2"/>
    <property type="match status" value="1"/>
</dbReference>
<dbReference type="InterPro" id="IPR014331">
    <property type="entry name" value="RNA_pol_sigma70_ECF_RHOBA"/>
</dbReference>
<evidence type="ECO:0000313" key="6">
    <source>
        <dbReference type="EMBL" id="MCO6044656.1"/>
    </source>
</evidence>
<dbReference type="SUPFAM" id="SSF88946">
    <property type="entry name" value="Sigma2 domain of RNA polymerase sigma factors"/>
    <property type="match status" value="1"/>
</dbReference>
<proteinExistence type="inferred from homology"/>
<evidence type="ECO:0000256" key="1">
    <source>
        <dbReference type="ARBA" id="ARBA00010641"/>
    </source>
</evidence>
<dbReference type="SUPFAM" id="SSF88659">
    <property type="entry name" value="Sigma3 and sigma4 domains of RNA polymerase sigma factors"/>
    <property type="match status" value="1"/>
</dbReference>
<dbReference type="InterPro" id="IPR039425">
    <property type="entry name" value="RNA_pol_sigma-70-like"/>
</dbReference>
<dbReference type="Proteomes" id="UP001155241">
    <property type="component" value="Unassembled WGS sequence"/>
</dbReference>
<dbReference type="Gene3D" id="1.10.1740.10">
    <property type="match status" value="1"/>
</dbReference>
<dbReference type="EMBL" id="JAMXLR010000038">
    <property type="protein sequence ID" value="MCO6044656.1"/>
    <property type="molecule type" value="Genomic_DNA"/>
</dbReference>
<accession>A0A9X2FHA5</accession>
<dbReference type="NCBIfam" id="TIGR02989">
    <property type="entry name" value="Sig-70_gvs1"/>
    <property type="match status" value="1"/>
</dbReference>
<keyword evidence="3" id="KW-0731">Sigma factor</keyword>
<evidence type="ECO:0000256" key="4">
    <source>
        <dbReference type="ARBA" id="ARBA00023163"/>
    </source>
</evidence>
<keyword evidence="2" id="KW-0805">Transcription regulation</keyword>
<dbReference type="NCBIfam" id="TIGR02937">
    <property type="entry name" value="sigma70-ECF"/>
    <property type="match status" value="1"/>
</dbReference>
<protein>
    <submittedName>
        <fullName evidence="6">Sigma-70 family RNA polymerase sigma factor</fullName>
    </submittedName>
</protein>
<dbReference type="PANTHER" id="PTHR43133:SF51">
    <property type="entry name" value="RNA POLYMERASE SIGMA FACTOR"/>
    <property type="match status" value="1"/>
</dbReference>
<comment type="caution">
    <text evidence="6">The sequence shown here is derived from an EMBL/GenBank/DDBJ whole genome shotgun (WGS) entry which is preliminary data.</text>
</comment>
<sequence>MIQDSDQQRHDEFLRLFSRHSRRIYNFIFTLVMSHADAEEIFQDTCVLLWKKFDSYDPQGNFPAWACKMATYEVLQLRRKSKRLLLVGDETLKVLADQAIAHSDSLDARQHALEHCVEKLPDHDKALIEQRYRQQLTPKEMAASLSRSVYSVYRALTRVHSALMKCVTLQVADEK</sequence>
<dbReference type="RefSeq" id="WP_252852772.1">
    <property type="nucleotide sequence ID" value="NZ_JAMXLR010000038.1"/>
</dbReference>
<dbReference type="InterPro" id="IPR036388">
    <property type="entry name" value="WH-like_DNA-bd_sf"/>
</dbReference>
<dbReference type="GO" id="GO:0016987">
    <property type="term" value="F:sigma factor activity"/>
    <property type="evidence" value="ECO:0007669"/>
    <property type="project" value="UniProtKB-KW"/>
</dbReference>
<reference evidence="6" key="1">
    <citation type="submission" date="2022-06" db="EMBL/GenBank/DDBJ databases">
        <title>Aeoliella straminimaris, a novel planctomycete from sediments.</title>
        <authorList>
            <person name="Vitorino I.R."/>
            <person name="Lage O.M."/>
        </authorList>
    </citation>
    <scope>NUCLEOTIDE SEQUENCE</scope>
    <source>
        <strain evidence="6">ICT_H6.2</strain>
    </source>
</reference>
<dbReference type="InterPro" id="IPR007627">
    <property type="entry name" value="RNA_pol_sigma70_r2"/>
</dbReference>
<dbReference type="AlphaFoldDB" id="A0A9X2FHA5"/>
<dbReference type="InterPro" id="IPR014284">
    <property type="entry name" value="RNA_pol_sigma-70_dom"/>
</dbReference>
<dbReference type="InterPro" id="IPR013324">
    <property type="entry name" value="RNA_pol_sigma_r3/r4-like"/>
</dbReference>
<gene>
    <name evidence="6" type="ORF">NG895_12130</name>
</gene>
<dbReference type="InterPro" id="IPR013325">
    <property type="entry name" value="RNA_pol_sigma_r2"/>
</dbReference>
<evidence type="ECO:0000313" key="7">
    <source>
        <dbReference type="Proteomes" id="UP001155241"/>
    </source>
</evidence>
<keyword evidence="7" id="KW-1185">Reference proteome</keyword>
<name>A0A9X2FHA5_9BACT</name>
<dbReference type="GO" id="GO:0006352">
    <property type="term" value="P:DNA-templated transcription initiation"/>
    <property type="evidence" value="ECO:0007669"/>
    <property type="project" value="InterPro"/>
</dbReference>
<dbReference type="Gene3D" id="1.10.10.10">
    <property type="entry name" value="Winged helix-like DNA-binding domain superfamily/Winged helix DNA-binding domain"/>
    <property type="match status" value="1"/>
</dbReference>
<evidence type="ECO:0000256" key="2">
    <source>
        <dbReference type="ARBA" id="ARBA00023015"/>
    </source>
</evidence>
<evidence type="ECO:0000256" key="3">
    <source>
        <dbReference type="ARBA" id="ARBA00023082"/>
    </source>
</evidence>
<keyword evidence="4" id="KW-0804">Transcription</keyword>